<gene>
    <name evidence="3" type="ORF">ElyMa_006952000</name>
</gene>
<evidence type="ECO:0000313" key="3">
    <source>
        <dbReference type="EMBL" id="GFS22470.1"/>
    </source>
</evidence>
<dbReference type="PANTHER" id="PTHR21505:SF8">
    <property type="entry name" value="DPT-YFP REPRESSOR BY OVEREXPRESSION, ISOFORM D-RELATED"/>
    <property type="match status" value="1"/>
</dbReference>
<feature type="domain" description="MADF" evidence="2">
    <location>
        <begin position="1"/>
        <end position="95"/>
    </location>
</feature>
<dbReference type="EMBL" id="BMAT01013898">
    <property type="protein sequence ID" value="GFS22470.1"/>
    <property type="molecule type" value="Genomic_DNA"/>
</dbReference>
<proteinExistence type="predicted"/>
<name>A0AAV4JJ85_9GAST</name>
<evidence type="ECO:0000313" key="4">
    <source>
        <dbReference type="Proteomes" id="UP000762676"/>
    </source>
</evidence>
<feature type="region of interest" description="Disordered" evidence="1">
    <location>
        <begin position="105"/>
        <end position="183"/>
    </location>
</feature>
<dbReference type="Pfam" id="PF10545">
    <property type="entry name" value="MADF_DNA_bdg"/>
    <property type="match status" value="1"/>
</dbReference>
<dbReference type="Proteomes" id="UP000762676">
    <property type="component" value="Unassembled WGS sequence"/>
</dbReference>
<organism evidence="3 4">
    <name type="scientific">Elysia marginata</name>
    <dbReference type="NCBI Taxonomy" id="1093978"/>
    <lineage>
        <taxon>Eukaryota</taxon>
        <taxon>Metazoa</taxon>
        <taxon>Spiralia</taxon>
        <taxon>Lophotrochozoa</taxon>
        <taxon>Mollusca</taxon>
        <taxon>Gastropoda</taxon>
        <taxon>Heterobranchia</taxon>
        <taxon>Euthyneura</taxon>
        <taxon>Panpulmonata</taxon>
        <taxon>Sacoglossa</taxon>
        <taxon>Placobranchoidea</taxon>
        <taxon>Plakobranchidae</taxon>
        <taxon>Elysia</taxon>
    </lineage>
</organism>
<accession>A0AAV4JJ85</accession>
<dbReference type="AlphaFoldDB" id="A0AAV4JJ85"/>
<dbReference type="PANTHER" id="PTHR21505">
    <property type="entry name" value="MADF DOMAIN-CONTAINING PROTEIN-RELATED"/>
    <property type="match status" value="1"/>
</dbReference>
<dbReference type="InterPro" id="IPR006578">
    <property type="entry name" value="MADF-dom"/>
</dbReference>
<dbReference type="PROSITE" id="PS51029">
    <property type="entry name" value="MADF"/>
    <property type="match status" value="1"/>
</dbReference>
<feature type="compositionally biased region" description="Polar residues" evidence="1">
    <location>
        <begin position="148"/>
        <end position="164"/>
    </location>
</feature>
<keyword evidence="4" id="KW-1185">Reference proteome</keyword>
<comment type="caution">
    <text evidence="3">The sequence shown here is derived from an EMBL/GenBank/DDBJ whole genome shotgun (WGS) entry which is preliminary data.</text>
</comment>
<reference evidence="3 4" key="1">
    <citation type="journal article" date="2021" name="Elife">
        <title>Chloroplast acquisition without the gene transfer in kleptoplastic sea slugs, Plakobranchus ocellatus.</title>
        <authorList>
            <person name="Maeda T."/>
            <person name="Takahashi S."/>
            <person name="Yoshida T."/>
            <person name="Shimamura S."/>
            <person name="Takaki Y."/>
            <person name="Nagai Y."/>
            <person name="Toyoda A."/>
            <person name="Suzuki Y."/>
            <person name="Arimoto A."/>
            <person name="Ishii H."/>
            <person name="Satoh N."/>
            <person name="Nishiyama T."/>
            <person name="Hasebe M."/>
            <person name="Maruyama T."/>
            <person name="Minagawa J."/>
            <person name="Obokata J."/>
            <person name="Shigenobu S."/>
        </authorList>
    </citation>
    <scope>NUCLEOTIDE SEQUENCE [LARGE SCALE GENOMIC DNA]</scope>
</reference>
<sequence>MYKSYECLWKTKSNDYNNRTLKDKAYDQIVQFVKEIDSNANRETVTKKINALRTNFRKELKKLENSKASGAVGEDVYIPRLWYFQDMIFLSDQLDQPAISSIDARHRSLPSSSDAETALPDTKFDLNPMSSEDTEDDRSPPSYSPPSATFSNPARRNLLPTTATPLVGSSMRPPKAAKRKASDQLHAFVEERLKAPVEDENDTYGKSVAFKMRKLTAEQRFFAEKLMNDVLFEAGLNQLSRDSYVVTRSLTVSNIESTPQSNNIRELHMKFKGHLDFDLR</sequence>
<protein>
    <submittedName>
        <fullName evidence="3">Cadherin-5</fullName>
    </submittedName>
</protein>
<dbReference type="SMART" id="SM00595">
    <property type="entry name" value="MADF"/>
    <property type="match status" value="1"/>
</dbReference>
<evidence type="ECO:0000256" key="1">
    <source>
        <dbReference type="SAM" id="MobiDB-lite"/>
    </source>
</evidence>
<evidence type="ECO:0000259" key="2">
    <source>
        <dbReference type="PROSITE" id="PS51029"/>
    </source>
</evidence>